<proteinExistence type="predicted"/>
<dbReference type="AlphaFoldDB" id="A0A0B4XP98"/>
<feature type="transmembrane region" description="Helical" evidence="1">
    <location>
        <begin position="355"/>
        <end position="375"/>
    </location>
</feature>
<dbReference type="EMBL" id="CP004387">
    <property type="protein sequence ID" value="AJD48580.1"/>
    <property type="molecule type" value="Genomic_DNA"/>
</dbReference>
<feature type="transmembrane region" description="Helical" evidence="1">
    <location>
        <begin position="425"/>
        <end position="446"/>
    </location>
</feature>
<organism evidence="2 3">
    <name type="scientific">Isoalcanivorax pacificus W11-5</name>
    <dbReference type="NCBI Taxonomy" id="391936"/>
    <lineage>
        <taxon>Bacteria</taxon>
        <taxon>Pseudomonadati</taxon>
        <taxon>Pseudomonadota</taxon>
        <taxon>Gammaproteobacteria</taxon>
        <taxon>Oceanospirillales</taxon>
        <taxon>Alcanivoracaceae</taxon>
        <taxon>Isoalcanivorax</taxon>
    </lineage>
</organism>
<dbReference type="PANTHER" id="PTHR32063:SF33">
    <property type="entry name" value="RND SUPERFAMILY EFFLUX PUMP PERMEASE COMPONENT"/>
    <property type="match status" value="1"/>
</dbReference>
<dbReference type="PANTHER" id="PTHR32063">
    <property type="match status" value="1"/>
</dbReference>
<dbReference type="GO" id="GO:0005886">
    <property type="term" value="C:plasma membrane"/>
    <property type="evidence" value="ECO:0007669"/>
    <property type="project" value="TreeGrafter"/>
</dbReference>
<dbReference type="HOGENOM" id="CLU_002755_1_2_6"/>
<reference evidence="2 3" key="1">
    <citation type="journal article" date="2012" name="J. Bacteriol.">
        <title>Genome sequence of an alkane-degrading bacterium, Alcanivorax pacificus type strain W11-5, isolated from deep sea sediment.</title>
        <authorList>
            <person name="Lai Q."/>
            <person name="Shao Z."/>
        </authorList>
    </citation>
    <scope>NUCLEOTIDE SEQUENCE [LARGE SCALE GENOMIC DNA]</scope>
    <source>
        <strain evidence="2 3">W11-5</strain>
    </source>
</reference>
<evidence type="ECO:0000313" key="3">
    <source>
        <dbReference type="Proteomes" id="UP000006764"/>
    </source>
</evidence>
<feature type="transmembrane region" description="Helical" evidence="1">
    <location>
        <begin position="971"/>
        <end position="987"/>
    </location>
</feature>
<name>A0A0B4XP98_9GAMM</name>
<dbReference type="SUPFAM" id="SSF82714">
    <property type="entry name" value="Multidrug efflux transporter AcrB TolC docking domain, DN and DC subdomains"/>
    <property type="match status" value="1"/>
</dbReference>
<feature type="transmembrane region" description="Helical" evidence="1">
    <location>
        <begin position="525"/>
        <end position="546"/>
    </location>
</feature>
<accession>A0A0B4XP98</accession>
<evidence type="ECO:0000313" key="2">
    <source>
        <dbReference type="EMBL" id="AJD48580.1"/>
    </source>
</evidence>
<keyword evidence="3" id="KW-1185">Reference proteome</keyword>
<dbReference type="InterPro" id="IPR001036">
    <property type="entry name" value="Acrflvin-R"/>
</dbReference>
<protein>
    <submittedName>
        <fullName evidence="2">Acriflavin resistance protein</fullName>
    </submittedName>
</protein>
<dbReference type="Gene3D" id="3.30.70.1440">
    <property type="entry name" value="Multidrug efflux transporter AcrB pore domain"/>
    <property type="match status" value="1"/>
</dbReference>
<dbReference type="Proteomes" id="UP000006764">
    <property type="component" value="Chromosome"/>
</dbReference>
<feature type="transmembrane region" description="Helical" evidence="1">
    <location>
        <begin position="328"/>
        <end position="348"/>
    </location>
</feature>
<keyword evidence="1" id="KW-0472">Membrane</keyword>
<feature type="transmembrane region" description="Helical" evidence="1">
    <location>
        <begin position="452"/>
        <end position="476"/>
    </location>
</feature>
<dbReference type="Gene3D" id="3.30.70.1320">
    <property type="entry name" value="Multidrug efflux transporter AcrB pore domain like"/>
    <property type="match status" value="1"/>
</dbReference>
<evidence type="ECO:0000256" key="1">
    <source>
        <dbReference type="SAM" id="Phobius"/>
    </source>
</evidence>
<keyword evidence="1" id="KW-1133">Transmembrane helix</keyword>
<feature type="transmembrane region" description="Helical" evidence="1">
    <location>
        <begin position="896"/>
        <end position="916"/>
    </location>
</feature>
<dbReference type="SUPFAM" id="SSF82866">
    <property type="entry name" value="Multidrug efflux transporter AcrB transmembrane domain"/>
    <property type="match status" value="2"/>
</dbReference>
<sequence>MSGAQHWFIERPAVVRLLLCLWLVAGVLAISKTRQETLPNVPLDRIGVVTLLPQAAPARVEQLLCTPMENALTGIDGLTDLVSEAREGSCHLTVDVQQGYNTRAVLERVRAALETLRDLPAGAERPQVQELIVRNRVVRLLLSGDLDDLGLYRLAHRIRHELLALDAISVVDIEGLPEREIALEVPRDVLYQHRLSLADMAAALQVRTDTVPGGLLRSEDGNLLLETGRRAQQPLDYLALPLRQLQYGDTLHVGDVARLHDAFARDSMGAWLDGRPAVAIDVYRVGRQQVLDVADAVALYRQQLALPEGISVTLWQDDAAEFRERSGLLWSNGLQALVILMLVLGLALGLSLARWIALGIPVVMLGACVVLPLLGESLNTISLFAFILVLGIVVDDAIIVGESVHHQRRLGYRGREAALRGVRAVARPICYAVLTTALAFVPLLFLPGPEGALMRVVPIVAISILMLSLVESLWMLPTHLAHETERPSRLLRASDALSERFNVRLDALLAGVYRPFIRRVLRWRYVLMSAFVALLLLSAALMHTGWVNTVLFSEVASNQVVAEVVFPQGSPAHRIREELARLDSSAQRLAAEYERDTLFAHRFAEQGFRYNISNAAEPDAPHRARLSLRLAPDTALDVRRMADDWRRVHGPVRDALSVRFDASLLQTKPDIHINLYHADMATLDEMAQRLQQLLRGIEGVHEISNSLEARRDQVNLTLTDEGLQAGLTVAMLGDQVRQAVHGIVIDRLPEQDRDVPVTLRLRGADSNSLWHLRQLPVHLPGGEWAPLEVVAQLAVQDQPALIGHYDNRRHAAVTALVDSGVTSPAQVMTVLRDAMLDTLAEDYPASASAAAADWGIAGKPKAISEFLGTLGFAYLLSLIGMFFLLTVLFGTYSQPLLVMSVIPFGLVGALLGHLLLGLDMTLWSVIGVIAVSGVVINDNLVLIDEINRLTREGSPMAEAVVEAGANRFRPIMLTTATTFFGVAPLIIQDSPQAAFLVPMAVSLGFGVVFATLVTLLLVPTLLMVLDDLRRRSAKPEDDLEQAYRAGRAAAFDRQVTNPYQDEVLQAAWQAGREGR</sequence>
<dbReference type="PRINTS" id="PR00702">
    <property type="entry name" value="ACRIFLAVINRP"/>
</dbReference>
<dbReference type="OrthoDB" id="5287122at2"/>
<dbReference type="GO" id="GO:0042910">
    <property type="term" value="F:xenobiotic transmembrane transporter activity"/>
    <property type="evidence" value="ECO:0007669"/>
    <property type="project" value="TreeGrafter"/>
</dbReference>
<dbReference type="KEGG" id="apac:S7S_10840"/>
<dbReference type="Pfam" id="PF00873">
    <property type="entry name" value="ACR_tran"/>
    <property type="match status" value="1"/>
</dbReference>
<feature type="transmembrane region" description="Helical" evidence="1">
    <location>
        <begin position="999"/>
        <end position="1025"/>
    </location>
</feature>
<dbReference type="SUPFAM" id="SSF82693">
    <property type="entry name" value="Multidrug efflux transporter AcrB pore domain, PN1, PN2, PC1 and PC2 subdomains"/>
    <property type="match status" value="2"/>
</dbReference>
<dbReference type="Gene3D" id="1.20.1640.10">
    <property type="entry name" value="Multidrug efflux transporter AcrB transmembrane domain"/>
    <property type="match status" value="2"/>
</dbReference>
<dbReference type="RefSeq" id="WP_008737274.1">
    <property type="nucleotide sequence ID" value="NZ_CP004387.1"/>
</dbReference>
<feature type="transmembrane region" description="Helical" evidence="1">
    <location>
        <begin position="922"/>
        <end position="942"/>
    </location>
</feature>
<dbReference type="Gene3D" id="3.30.2090.10">
    <property type="entry name" value="Multidrug efflux transporter AcrB TolC docking domain, DN and DC subdomains"/>
    <property type="match status" value="2"/>
</dbReference>
<gene>
    <name evidence="2" type="ORF">S7S_10840</name>
</gene>
<dbReference type="InterPro" id="IPR027463">
    <property type="entry name" value="AcrB_DN_DC_subdom"/>
</dbReference>
<feature type="transmembrane region" description="Helical" evidence="1">
    <location>
        <begin position="381"/>
        <end position="404"/>
    </location>
</feature>
<dbReference type="Gene3D" id="3.30.70.1430">
    <property type="entry name" value="Multidrug efflux transporter AcrB pore domain"/>
    <property type="match status" value="2"/>
</dbReference>
<feature type="transmembrane region" description="Helical" evidence="1">
    <location>
        <begin position="866"/>
        <end position="889"/>
    </location>
</feature>
<keyword evidence="1" id="KW-0812">Transmembrane</keyword>
<dbReference type="STRING" id="391936.S7S_10840"/>